<evidence type="ECO:0000259" key="3">
    <source>
        <dbReference type="Pfam" id="PF16731"/>
    </source>
</evidence>
<dbReference type="PaxDb" id="5691-EAN77371"/>
<dbReference type="AlphaFoldDB" id="Q38CU9"/>
<dbReference type="InParanoid" id="Q38CU9"/>
<feature type="domain" description="Trypanosoma glutamic acid/alanine-rich protein" evidence="3">
    <location>
        <begin position="40"/>
        <end position="223"/>
    </location>
</feature>
<evidence type="ECO:0000256" key="1">
    <source>
        <dbReference type="SAM" id="MobiDB-lite"/>
    </source>
</evidence>
<dbReference type="EMBL" id="CM000207">
    <property type="protein sequence ID" value="EAN77371.1"/>
    <property type="molecule type" value="Genomic_DNA"/>
</dbReference>
<dbReference type="Proteomes" id="UP000008524">
    <property type="component" value="Chromosome 9"/>
</dbReference>
<gene>
    <name evidence="4" type="ORF">Tb09.244.2400</name>
</gene>
<sequence length="260" mass="27651">MSITFHNLWLLLTVLCTAGIRADDILNNCSAGRKPPPAVYVTALCRVAEQLRGLGGTISSSLLTVTSASSKAFKAKVQAEKAVKLAESRGLNVTKAKEAAVRATLAAEAAATAVSYCITHSTKVGSIAEMLWEVDEELHVFSLCGNKDRDVQDTALKCTDTAEGVTAQSLSEALEGLAKLVFDDNVARKLRQEDTVFQREFMWLQQHMEEAVRAQKQAEDAAADANETAGPNTGPVVNSVASPEGSVLLLMAGLFLGSVL</sequence>
<evidence type="ECO:0000256" key="2">
    <source>
        <dbReference type="SAM" id="SignalP"/>
    </source>
</evidence>
<organism evidence="4 5">
    <name type="scientific">Trypanosoma brucei brucei (strain 927/4 GUTat10.1)</name>
    <dbReference type="NCBI Taxonomy" id="185431"/>
    <lineage>
        <taxon>Eukaryota</taxon>
        <taxon>Discoba</taxon>
        <taxon>Euglenozoa</taxon>
        <taxon>Kinetoplastea</taxon>
        <taxon>Metakinetoplastina</taxon>
        <taxon>Trypanosomatida</taxon>
        <taxon>Trypanosomatidae</taxon>
        <taxon>Trypanosoma</taxon>
    </lineage>
</organism>
<dbReference type="VEuPathDB" id="TriTrypDB:Tb927.9.15640"/>
<keyword evidence="5" id="KW-1185">Reference proteome</keyword>
<dbReference type="GO" id="GO:0009986">
    <property type="term" value="C:cell surface"/>
    <property type="evidence" value="ECO:0000314"/>
    <property type="project" value="GeneDB"/>
</dbReference>
<name>Q38CU9_TRYB2</name>
<dbReference type="Pfam" id="PF16731">
    <property type="entry name" value="GARP"/>
    <property type="match status" value="1"/>
</dbReference>
<dbReference type="RefSeq" id="XP_827701.1">
    <property type="nucleotide sequence ID" value="XM_822608.1"/>
</dbReference>
<keyword evidence="2" id="KW-0732">Signal</keyword>
<dbReference type="InterPro" id="IPR031987">
    <property type="entry name" value="GARP"/>
</dbReference>
<dbReference type="GO" id="GO:0045121">
    <property type="term" value="C:membrane raft"/>
    <property type="evidence" value="ECO:0000304"/>
    <property type="project" value="GeneDB"/>
</dbReference>
<reference evidence="4 5" key="1">
    <citation type="journal article" date="2005" name="Science">
        <title>Comparative genomics of trypanosomatid parasitic protozoa.</title>
        <authorList>
            <person name="El-Sayed N.M."/>
            <person name="Myler P.J."/>
            <person name="Blandin G."/>
            <person name="Berriman M."/>
            <person name="Crabtree J."/>
            <person name="Aggarwal G."/>
            <person name="Caler E."/>
            <person name="Renauld H."/>
            <person name="Worthey E.A."/>
            <person name="Hertz-Fowler C."/>
            <person name="Ghedin E."/>
            <person name="Peacock C."/>
            <person name="Bartholomeu D.C."/>
            <person name="Haas B.J."/>
            <person name="Tran A.N."/>
            <person name="Wortman J.R."/>
            <person name="Alsmark U.C."/>
            <person name="Angiuoli S."/>
            <person name="Anupama A."/>
            <person name="Badger J."/>
            <person name="Bringaud F."/>
            <person name="Cadag E."/>
            <person name="Carlton J.M."/>
            <person name="Cerqueira G.C."/>
            <person name="Creasy T."/>
            <person name="Delcher A.L."/>
            <person name="Djikeng A."/>
            <person name="Embley T.M."/>
            <person name="Hauser C."/>
            <person name="Ivens A.C."/>
            <person name="Kummerfeld S.K."/>
            <person name="Pereira-Leal J.B."/>
            <person name="Nilsson D."/>
            <person name="Peterson J."/>
            <person name="Salzberg S.L."/>
            <person name="Shallom J."/>
            <person name="Silva J.C."/>
            <person name="Sundaram J."/>
            <person name="Westenberger S."/>
            <person name="White O."/>
            <person name="Melville S.E."/>
            <person name="Donelson J.E."/>
            <person name="Andersson B."/>
            <person name="Stuart K.D."/>
            <person name="Hall N."/>
        </authorList>
    </citation>
    <scope>NUCLEOTIDE SEQUENCE [LARGE SCALE GENOMIC DNA]</scope>
    <source>
        <strain evidence="4 5">927/4 GUTat10.1</strain>
    </source>
</reference>
<dbReference type="Gene3D" id="1.20.1260.80">
    <property type="match status" value="1"/>
</dbReference>
<feature type="region of interest" description="Disordered" evidence="1">
    <location>
        <begin position="214"/>
        <end position="238"/>
    </location>
</feature>
<feature type="signal peptide" evidence="2">
    <location>
        <begin position="1"/>
        <end position="22"/>
    </location>
</feature>
<dbReference type="GeneID" id="3661239"/>
<dbReference type="KEGG" id="tbr:Tb09.244.2400"/>
<accession>Q38CU9</accession>
<reference evidence="4 5" key="2">
    <citation type="journal article" date="2005" name="Science">
        <title>The genome of the African trypanosome Trypanosoma brucei.</title>
        <authorList>
            <person name="Berriman M."/>
            <person name="Ghedin E."/>
            <person name="Hertz-Fowler C."/>
            <person name="Blandin G."/>
            <person name="Renauld H."/>
            <person name="Bartholomeu D.C."/>
            <person name="Lennard N.J."/>
            <person name="Caler E."/>
            <person name="Hamlin N.E."/>
            <person name="Haas B."/>
            <person name="Bohme U."/>
            <person name="Hannick L."/>
            <person name="Aslett M.A."/>
            <person name="Shallom J."/>
            <person name="Marcello L."/>
            <person name="Hou L."/>
            <person name="Wickstead B."/>
            <person name="Alsmark U.C."/>
            <person name="Arrowsmith C."/>
            <person name="Atkin R.J."/>
            <person name="Barron A.J."/>
            <person name="Bringaud F."/>
            <person name="Brooks K."/>
            <person name="Carrington M."/>
            <person name="Cherevach I."/>
            <person name="Chillingworth T.J."/>
            <person name="Churcher C."/>
            <person name="Clark L.N."/>
            <person name="Corton C.H."/>
            <person name="Cronin A."/>
            <person name="Davies R.M."/>
            <person name="Doggett J."/>
            <person name="Djikeng A."/>
            <person name="Feldblyum T."/>
            <person name="Field M.C."/>
            <person name="Fraser A."/>
            <person name="Goodhead I."/>
            <person name="Hance Z."/>
            <person name="Harper D."/>
            <person name="Harris B.R."/>
            <person name="Hauser H."/>
            <person name="Hostetler J."/>
            <person name="Ivens A."/>
            <person name="Jagels K."/>
            <person name="Johnson D."/>
            <person name="Johnson J."/>
            <person name="Jones K."/>
            <person name="Kerhornou A.X."/>
            <person name="Koo H."/>
            <person name="Larke N."/>
            <person name="Landfear S."/>
            <person name="Larkin C."/>
            <person name="Leech V."/>
            <person name="Line A."/>
            <person name="Lord A."/>
            <person name="Macleod A."/>
            <person name="Mooney P.J."/>
            <person name="Moule S."/>
            <person name="Martin D.M."/>
            <person name="Morgan G.W."/>
            <person name="Mungall K."/>
            <person name="Norbertczak H."/>
            <person name="Ormond D."/>
            <person name="Pai G."/>
            <person name="Peacock C.S."/>
            <person name="Peterson J."/>
            <person name="Quail M.A."/>
            <person name="Rabbinowitsch E."/>
            <person name="Rajandream M.A."/>
            <person name="Reitter C."/>
            <person name="Salzberg S.L."/>
            <person name="Sanders M."/>
            <person name="Schobel S."/>
            <person name="Sharp S."/>
            <person name="Simmonds M."/>
            <person name="Simpson A.J."/>
            <person name="Tallon L."/>
            <person name="Turner C.M."/>
            <person name="Tait A."/>
            <person name="Tivey A.R."/>
            <person name="Van Aken S."/>
            <person name="Walker D."/>
            <person name="Wanless D."/>
            <person name="Wang S."/>
            <person name="White B."/>
            <person name="White O."/>
            <person name="Whitehead S."/>
            <person name="Woodward J."/>
            <person name="Wortman J."/>
            <person name="Adams M.D."/>
            <person name="Embley T.M."/>
            <person name="Gull K."/>
            <person name="Ullu E."/>
            <person name="Barry J.D."/>
            <person name="Fairlamb A.H."/>
            <person name="Opperdoes F."/>
            <person name="Barrell B.G."/>
            <person name="Donelson J.E."/>
            <person name="Hall N."/>
            <person name="Fraser C.M."/>
            <person name="Melville S.E."/>
            <person name="El-Sayed N.M."/>
        </authorList>
    </citation>
    <scope>NUCLEOTIDE SEQUENCE [LARGE SCALE GENOMIC DNA]</scope>
    <source>
        <strain evidence="4 5">927/4 GUTat10.1</strain>
    </source>
</reference>
<evidence type="ECO:0000313" key="5">
    <source>
        <dbReference type="Proteomes" id="UP000008524"/>
    </source>
</evidence>
<dbReference type="FunFam" id="1.20.1260.80:FF:000001">
    <property type="entry name" value="BARP protein"/>
    <property type="match status" value="1"/>
</dbReference>
<evidence type="ECO:0000313" key="4">
    <source>
        <dbReference type="EMBL" id="EAN77371.1"/>
    </source>
</evidence>
<feature type="chain" id="PRO_5004221886" evidence="2">
    <location>
        <begin position="23"/>
        <end position="260"/>
    </location>
</feature>
<proteinExistence type="predicted"/>
<protein>
    <submittedName>
        <fullName evidence="4">BARP protein</fullName>
    </submittedName>
</protein>